<dbReference type="Proteomes" id="UP000241769">
    <property type="component" value="Unassembled WGS sequence"/>
</dbReference>
<dbReference type="InterPro" id="IPR036322">
    <property type="entry name" value="WD40_repeat_dom_sf"/>
</dbReference>
<dbReference type="OrthoDB" id="3367at2759"/>
<organism evidence="5 6">
    <name type="scientific">Planoprotostelium fungivorum</name>
    <dbReference type="NCBI Taxonomy" id="1890364"/>
    <lineage>
        <taxon>Eukaryota</taxon>
        <taxon>Amoebozoa</taxon>
        <taxon>Evosea</taxon>
        <taxon>Variosea</taxon>
        <taxon>Cavosteliida</taxon>
        <taxon>Cavosteliaceae</taxon>
        <taxon>Planoprotostelium</taxon>
    </lineage>
</organism>
<dbReference type="AlphaFoldDB" id="A0A2P6NEA1"/>
<keyword evidence="1 3" id="KW-0853">WD repeat</keyword>
<evidence type="ECO:0000256" key="2">
    <source>
        <dbReference type="ARBA" id="ARBA00022737"/>
    </source>
</evidence>
<reference evidence="5 6" key="1">
    <citation type="journal article" date="2018" name="Genome Biol. Evol.">
        <title>Multiple Roots of Fruiting Body Formation in Amoebozoa.</title>
        <authorList>
            <person name="Hillmann F."/>
            <person name="Forbes G."/>
            <person name="Novohradska S."/>
            <person name="Ferling I."/>
            <person name="Riege K."/>
            <person name="Groth M."/>
            <person name="Westermann M."/>
            <person name="Marz M."/>
            <person name="Spaller T."/>
            <person name="Winckler T."/>
            <person name="Schaap P."/>
            <person name="Glockner G."/>
        </authorList>
    </citation>
    <scope>NUCLEOTIDE SEQUENCE [LARGE SCALE GENOMIC DNA]</scope>
    <source>
        <strain evidence="5 6">Jena</strain>
    </source>
</reference>
<accession>A0A2P6NEA1</accession>
<protein>
    <submittedName>
        <fullName evidence="5">WD repeat domain 20 isoform 3</fullName>
    </submittedName>
</protein>
<dbReference type="PROSITE" id="PS50294">
    <property type="entry name" value="WD_REPEATS_REGION"/>
    <property type="match status" value="1"/>
</dbReference>
<comment type="caution">
    <text evidence="5">The sequence shown here is derived from an EMBL/GenBank/DDBJ whole genome shotgun (WGS) entry which is preliminary data.</text>
</comment>
<feature type="repeat" description="WD" evidence="3">
    <location>
        <begin position="336"/>
        <end position="371"/>
    </location>
</feature>
<evidence type="ECO:0000313" key="6">
    <source>
        <dbReference type="Proteomes" id="UP000241769"/>
    </source>
</evidence>
<feature type="compositionally biased region" description="Basic and acidic residues" evidence="4">
    <location>
        <begin position="1"/>
        <end position="21"/>
    </location>
</feature>
<evidence type="ECO:0000256" key="3">
    <source>
        <dbReference type="PROSITE-ProRule" id="PRU00221"/>
    </source>
</evidence>
<name>A0A2P6NEA1_9EUKA</name>
<keyword evidence="6" id="KW-1185">Reference proteome</keyword>
<dbReference type="PANTHER" id="PTHR14107">
    <property type="entry name" value="WD REPEAT PROTEIN"/>
    <property type="match status" value="1"/>
</dbReference>
<proteinExistence type="predicted"/>
<dbReference type="STRING" id="1890364.A0A2P6NEA1"/>
<gene>
    <name evidence="5" type="ORF">PROFUN_06299</name>
</gene>
<dbReference type="InParanoid" id="A0A2P6NEA1"/>
<dbReference type="InterPro" id="IPR015943">
    <property type="entry name" value="WD40/YVTN_repeat-like_dom_sf"/>
</dbReference>
<dbReference type="SMART" id="SM00320">
    <property type="entry name" value="WD40"/>
    <property type="match status" value="5"/>
</dbReference>
<evidence type="ECO:0000313" key="5">
    <source>
        <dbReference type="EMBL" id="PRP82287.1"/>
    </source>
</evidence>
<evidence type="ECO:0000256" key="4">
    <source>
        <dbReference type="SAM" id="MobiDB-lite"/>
    </source>
</evidence>
<dbReference type="Pfam" id="PF00400">
    <property type="entry name" value="WD40"/>
    <property type="match status" value="3"/>
</dbReference>
<dbReference type="PANTHER" id="PTHR14107:SF16">
    <property type="entry name" value="AT02583P"/>
    <property type="match status" value="1"/>
</dbReference>
<dbReference type="InterPro" id="IPR001680">
    <property type="entry name" value="WD40_rpt"/>
</dbReference>
<dbReference type="EMBL" id="MDYQ01000107">
    <property type="protein sequence ID" value="PRP82287.1"/>
    <property type="molecule type" value="Genomic_DNA"/>
</dbReference>
<feature type="region of interest" description="Disordered" evidence="4">
    <location>
        <begin position="1"/>
        <end position="60"/>
    </location>
</feature>
<evidence type="ECO:0000256" key="1">
    <source>
        <dbReference type="ARBA" id="ARBA00022574"/>
    </source>
</evidence>
<sequence>MDKRKSKQESREEAEHKRNSDDTEEDDDSENTQRATRRTNDSSGSYEMVKGASNQSTGQILLGSPFKPVRPEFKSPEGLWLLLTSHNYLAIILNAKRQSKASGNPIGPNRLSFVTPKLMNPTRKLNNSGVQEVADHKESLEKFPILYAASCFDTLYVEKHSRYNEEAKKPQPEKTLRFGEVLTCVDVNHHSSTIRSVRLLLGFRLGDLFVTETGQSGSIQYDRISARGAVTGVSWVPESHELFVASFSSGIINVYDTTRGTANPPSNSATVSMMDGGFSITSYAGEKYNPVQKWAFSKSSVTDISFSPNGKFLAITSQDGFLRIVDFKQQKLLVSYRSNYGGFLCVTWSPDGKYLATGGEDDSVCVWSASSEYKCVARGRGHQSWVGRVCFDTWECSESHYRLASSGQDTKIVFWDFVESELRKPRSTSINRVRRSDDRVPVEPMGPKIVTTAFAEVPIMESVVHHRAHNEPISDIVFLEDGLATSCWGGLYKFWGRPGTVSDQTNRVGRKFVALVKAAVTKENRANRNQRGIRVPIYSYKDTLQIFCNYLVSSILFNSCP</sequence>
<dbReference type="SUPFAM" id="SSF50978">
    <property type="entry name" value="WD40 repeat-like"/>
    <property type="match status" value="1"/>
</dbReference>
<dbReference type="Gene3D" id="2.130.10.10">
    <property type="entry name" value="YVTN repeat-like/Quinoprotein amine dehydrogenase"/>
    <property type="match status" value="1"/>
</dbReference>
<dbReference type="PROSITE" id="PS50082">
    <property type="entry name" value="WD_REPEATS_2"/>
    <property type="match status" value="1"/>
</dbReference>
<keyword evidence="2" id="KW-0677">Repeat</keyword>
<dbReference type="InterPro" id="IPR051362">
    <property type="entry name" value="WD_repeat_creC_regulators"/>
</dbReference>